<dbReference type="Proteomes" id="UP001499979">
    <property type="component" value="Unassembled WGS sequence"/>
</dbReference>
<accession>A0ABN1UC24</accession>
<gene>
    <name evidence="1" type="ORF">GCM10009606_17520</name>
</gene>
<keyword evidence="2" id="KW-1185">Reference proteome</keyword>
<reference evidence="1 2" key="1">
    <citation type="journal article" date="2019" name="Int. J. Syst. Evol. Microbiol.">
        <title>The Global Catalogue of Microorganisms (GCM) 10K type strain sequencing project: providing services to taxonomists for standard genome sequencing and annotation.</title>
        <authorList>
            <consortium name="The Broad Institute Genomics Platform"/>
            <consortium name="The Broad Institute Genome Sequencing Center for Infectious Disease"/>
            <person name="Wu L."/>
            <person name="Ma J."/>
        </authorList>
    </citation>
    <scope>NUCLEOTIDE SEQUENCE [LARGE SCALE GENOMIC DNA]</scope>
    <source>
        <strain evidence="1 2">JCM 11813</strain>
    </source>
</reference>
<dbReference type="EMBL" id="BAAAJE010000006">
    <property type="protein sequence ID" value="GAA1138180.1"/>
    <property type="molecule type" value="Genomic_DNA"/>
</dbReference>
<organism evidence="1 2">
    <name type="scientific">Nocardioides aquiterrae</name>
    <dbReference type="NCBI Taxonomy" id="203799"/>
    <lineage>
        <taxon>Bacteria</taxon>
        <taxon>Bacillati</taxon>
        <taxon>Actinomycetota</taxon>
        <taxon>Actinomycetes</taxon>
        <taxon>Propionibacteriales</taxon>
        <taxon>Nocardioidaceae</taxon>
        <taxon>Nocardioides</taxon>
    </lineage>
</organism>
<sequence>MVMAWSSAIGLGLVDLLAEEPAGGAVEAGGDDALVGAVVARHGPSPARATDSAQIGSQAVSRAETMCTGWVSWFDFDRS</sequence>
<comment type="caution">
    <text evidence="1">The sequence shown here is derived from an EMBL/GenBank/DDBJ whole genome shotgun (WGS) entry which is preliminary data.</text>
</comment>
<evidence type="ECO:0000313" key="1">
    <source>
        <dbReference type="EMBL" id="GAA1138180.1"/>
    </source>
</evidence>
<proteinExistence type="predicted"/>
<name>A0ABN1UC24_9ACTN</name>
<evidence type="ECO:0000313" key="2">
    <source>
        <dbReference type="Proteomes" id="UP001499979"/>
    </source>
</evidence>
<protein>
    <submittedName>
        <fullName evidence="1">Uncharacterized protein</fullName>
    </submittedName>
</protein>